<dbReference type="EMBL" id="RXHI01000002">
    <property type="protein sequence ID" value="RUA23158.1"/>
    <property type="molecule type" value="Genomic_DNA"/>
</dbReference>
<accession>A0A432JKQ0</accession>
<sequence>MTAREWLEQLLGIMAQKEASDLLISVQAPPTMKIAGQLIALGEQRLRRSGARAGGGAARRSPFPGRS</sequence>
<protein>
    <submittedName>
        <fullName evidence="1">Uncharacterized protein</fullName>
    </submittedName>
</protein>
<dbReference type="AlphaFoldDB" id="A0A432JKQ0"/>
<gene>
    <name evidence="1" type="ORF">DSL92_00705</name>
</gene>
<evidence type="ECO:0000313" key="1">
    <source>
        <dbReference type="EMBL" id="RUA23158.1"/>
    </source>
</evidence>
<comment type="caution">
    <text evidence="1">The sequence shown here is derived from an EMBL/GenBank/DDBJ whole genome shotgun (WGS) entry which is preliminary data.</text>
</comment>
<organism evidence="1">
    <name type="scientific">Billgrantia gudaonensis</name>
    <dbReference type="NCBI Taxonomy" id="376427"/>
    <lineage>
        <taxon>Bacteria</taxon>
        <taxon>Pseudomonadati</taxon>
        <taxon>Pseudomonadota</taxon>
        <taxon>Gammaproteobacteria</taxon>
        <taxon>Oceanospirillales</taxon>
        <taxon>Halomonadaceae</taxon>
        <taxon>Billgrantia</taxon>
    </lineage>
</organism>
<dbReference type="Gene3D" id="3.30.450.90">
    <property type="match status" value="1"/>
</dbReference>
<name>A0A432JKQ0_9GAMM</name>
<reference evidence="1" key="1">
    <citation type="submission" date="2018-12" db="EMBL/GenBank/DDBJ databases">
        <authorList>
            <person name="Jadhav K."/>
            <person name="Kushwaha B."/>
            <person name="Jadhav I."/>
        </authorList>
    </citation>
    <scope>NUCLEOTIDE SEQUENCE [LARGE SCALE GENOMIC DNA]</scope>
    <source>
        <strain evidence="1">SBS 10</strain>
    </source>
</reference>
<proteinExistence type="predicted"/>